<evidence type="ECO:0000256" key="5">
    <source>
        <dbReference type="ARBA" id="ARBA00022989"/>
    </source>
</evidence>
<dbReference type="GO" id="GO:0016020">
    <property type="term" value="C:membrane"/>
    <property type="evidence" value="ECO:0007669"/>
    <property type="project" value="UniProtKB-SubCell"/>
</dbReference>
<accession>A0A5R9BA85</accession>
<sequence length="572" mass="63589">MPSLAPPEGEVEKPPLRTPGIRRALIQGFLGSVLVLFGSFGVGWLANGSDINRWSWVIPLRTEPWGVAVSTVALTLGCWVMFHAWLLLGRALREADRQSWQPGSLRVVNIATAVWAVPHLFCVPIFSRDVFAYLNQGRLVLAGGDPYQEGVSQLENWFHFGTDPMWAQSETPYGPMFLWIEAAVMWVTNNHVDTAVLLFRLACVAGVVLIMVYVPKLAEHFGVHGGRAQWLACANPLFIISFISSAHNDALMMGFALAGIYAATTANRHWSRGVVATLLVTVSVGMKIISLVLLPFVALLWAASRGDGETGWWRKFKYWFLTAGIAGVVLLAVGWVNGYGIRWLMVLAGTGDTGKSFWSPLGIVDDTLTNILHAFGQDAEWTLDTLRLIGRLASVLIVVALMFLGRDRHLMQRMTWAFAAIVVLSPIIHPWYLLWLLPLFAAIGIRNDWQTKWVIFTVGFFICYGAQDQLSVWEFLNLDEDMLRLSLATSVVCMTVIALLPSGRWVWTRGWLASPLLLRVPGRSQTYALHTYDGIHLETLDPNRGESPPAQTAEQLHTGELPVLGDQRRVPK</sequence>
<evidence type="ECO:0000256" key="4">
    <source>
        <dbReference type="ARBA" id="ARBA00022692"/>
    </source>
</evidence>
<dbReference type="Proteomes" id="UP000310458">
    <property type="component" value="Unassembled WGS sequence"/>
</dbReference>
<keyword evidence="3" id="KW-0808">Transferase</keyword>
<name>A0A5R9BA85_9MICC</name>
<evidence type="ECO:0000313" key="9">
    <source>
        <dbReference type="EMBL" id="TLP96584.1"/>
    </source>
</evidence>
<reference evidence="9 10" key="1">
    <citation type="submission" date="2019-05" db="EMBL/GenBank/DDBJ databases">
        <title>Nesterenkonia sp. GY074 isolated from the Southern Atlantic Ocean.</title>
        <authorList>
            <person name="Zhang G."/>
        </authorList>
    </citation>
    <scope>NUCLEOTIDE SEQUENCE [LARGE SCALE GENOMIC DNA]</scope>
    <source>
        <strain evidence="9 10">GY074</strain>
    </source>
</reference>
<evidence type="ECO:0000256" key="7">
    <source>
        <dbReference type="ARBA" id="ARBA00043987"/>
    </source>
</evidence>
<dbReference type="GO" id="GO:0016757">
    <property type="term" value="F:glycosyltransferase activity"/>
    <property type="evidence" value="ECO:0007669"/>
    <property type="project" value="UniProtKB-KW"/>
</dbReference>
<feature type="transmembrane region" description="Helical" evidence="8">
    <location>
        <begin position="65"/>
        <end position="86"/>
    </location>
</feature>
<dbReference type="InterPro" id="IPR049829">
    <property type="entry name" value="MptA/B-like"/>
</dbReference>
<comment type="similarity">
    <text evidence="7">Belongs to the MptA/B family.</text>
</comment>
<organism evidence="9 10">
    <name type="scientific">Nesterenkonia salmonea</name>
    <dbReference type="NCBI Taxonomy" id="1804987"/>
    <lineage>
        <taxon>Bacteria</taxon>
        <taxon>Bacillati</taxon>
        <taxon>Actinomycetota</taxon>
        <taxon>Actinomycetes</taxon>
        <taxon>Micrococcales</taxon>
        <taxon>Micrococcaceae</taxon>
        <taxon>Nesterenkonia</taxon>
    </lineage>
</organism>
<feature type="transmembrane region" description="Helical" evidence="8">
    <location>
        <begin position="416"/>
        <end position="441"/>
    </location>
</feature>
<dbReference type="AlphaFoldDB" id="A0A5R9BA85"/>
<evidence type="ECO:0000256" key="8">
    <source>
        <dbReference type="SAM" id="Phobius"/>
    </source>
</evidence>
<feature type="transmembrane region" description="Helical" evidence="8">
    <location>
        <begin position="274"/>
        <end position="304"/>
    </location>
</feature>
<evidence type="ECO:0008006" key="11">
    <source>
        <dbReference type="Google" id="ProtNLM"/>
    </source>
</evidence>
<feature type="transmembrane region" description="Helical" evidence="8">
    <location>
        <begin position="453"/>
        <end position="473"/>
    </location>
</feature>
<comment type="subcellular location">
    <subcellularLocation>
        <location evidence="1">Membrane</location>
        <topology evidence="1">Multi-pass membrane protein</topology>
    </subcellularLocation>
</comment>
<feature type="transmembrane region" description="Helical" evidence="8">
    <location>
        <begin position="388"/>
        <end position="404"/>
    </location>
</feature>
<evidence type="ECO:0000313" key="10">
    <source>
        <dbReference type="Proteomes" id="UP000310458"/>
    </source>
</evidence>
<feature type="transmembrane region" description="Helical" evidence="8">
    <location>
        <begin position="485"/>
        <end position="507"/>
    </location>
</feature>
<proteinExistence type="inferred from homology"/>
<keyword evidence="2" id="KW-0328">Glycosyltransferase</keyword>
<comment type="caution">
    <text evidence="9">The sequence shown here is derived from an EMBL/GenBank/DDBJ whole genome shotgun (WGS) entry which is preliminary data.</text>
</comment>
<keyword evidence="6 8" id="KW-0472">Membrane</keyword>
<keyword evidence="10" id="KW-1185">Reference proteome</keyword>
<feature type="transmembrane region" description="Helical" evidence="8">
    <location>
        <begin position="236"/>
        <end position="262"/>
    </location>
</feature>
<evidence type="ECO:0000256" key="3">
    <source>
        <dbReference type="ARBA" id="ARBA00022679"/>
    </source>
</evidence>
<dbReference type="RefSeq" id="WP_138253210.1">
    <property type="nucleotide sequence ID" value="NZ_VAVZ01000022.1"/>
</dbReference>
<dbReference type="OrthoDB" id="5242303at2"/>
<feature type="transmembrane region" description="Helical" evidence="8">
    <location>
        <begin position="316"/>
        <end position="336"/>
    </location>
</feature>
<dbReference type="EMBL" id="VAVZ01000022">
    <property type="protein sequence ID" value="TLP96584.1"/>
    <property type="molecule type" value="Genomic_DNA"/>
</dbReference>
<feature type="transmembrane region" description="Helical" evidence="8">
    <location>
        <begin position="24"/>
        <end position="45"/>
    </location>
</feature>
<keyword evidence="4 8" id="KW-0812">Transmembrane</keyword>
<dbReference type="Pfam" id="PF26314">
    <property type="entry name" value="MptA_B_family"/>
    <property type="match status" value="1"/>
</dbReference>
<keyword evidence="5 8" id="KW-1133">Transmembrane helix</keyword>
<dbReference type="NCBIfam" id="NF038066">
    <property type="entry name" value="MptB"/>
    <property type="match status" value="1"/>
</dbReference>
<gene>
    <name evidence="9" type="ORF">FEF26_09045</name>
</gene>
<evidence type="ECO:0000256" key="2">
    <source>
        <dbReference type="ARBA" id="ARBA00022676"/>
    </source>
</evidence>
<protein>
    <recommendedName>
        <fullName evidence="11">DUF2029 domain-containing protein</fullName>
    </recommendedName>
</protein>
<evidence type="ECO:0000256" key="1">
    <source>
        <dbReference type="ARBA" id="ARBA00004141"/>
    </source>
</evidence>
<evidence type="ECO:0000256" key="6">
    <source>
        <dbReference type="ARBA" id="ARBA00023136"/>
    </source>
</evidence>
<feature type="transmembrane region" description="Helical" evidence="8">
    <location>
        <begin position="107"/>
        <end position="126"/>
    </location>
</feature>
<feature type="transmembrane region" description="Helical" evidence="8">
    <location>
        <begin position="195"/>
        <end position="215"/>
    </location>
</feature>